<name>A0A7X9RUJ4_9BACT</name>
<evidence type="ECO:0000313" key="2">
    <source>
        <dbReference type="Proteomes" id="UP000576082"/>
    </source>
</evidence>
<protein>
    <submittedName>
        <fullName evidence="1">Uncharacterized protein</fullName>
    </submittedName>
</protein>
<organism evidence="1 2">
    <name type="scientific">Flammeovirga aprica JL-4</name>
    <dbReference type="NCBI Taxonomy" id="694437"/>
    <lineage>
        <taxon>Bacteria</taxon>
        <taxon>Pseudomonadati</taxon>
        <taxon>Bacteroidota</taxon>
        <taxon>Cytophagia</taxon>
        <taxon>Cytophagales</taxon>
        <taxon>Flammeovirgaceae</taxon>
        <taxon>Flammeovirga</taxon>
    </lineage>
</organism>
<dbReference type="Proteomes" id="UP000576082">
    <property type="component" value="Unassembled WGS sequence"/>
</dbReference>
<proteinExistence type="predicted"/>
<sequence length="183" mass="21677">MEINEVINRVKIERNKEVVEKVKRQLHRENNTKQLLSFSLKSLSIVILLACFHLANSLQVHQFITEEVNKAYINMRSNEKSRLITYSLESVALELKQGNYSGAREILNELPHSHHKDWFISLTSLGLKDFETSEQYLTKINAQDDHLYHSKLDYKFCMKYHIIQVRNFYDQEGEQYSRNISQK</sequence>
<reference evidence="1 2" key="1">
    <citation type="submission" date="2020-04" db="EMBL/GenBank/DDBJ databases">
        <title>Flammeovirga sp. SR4, a novel species isolated from seawater.</title>
        <authorList>
            <person name="Wang X."/>
        </authorList>
    </citation>
    <scope>NUCLEOTIDE SEQUENCE [LARGE SCALE GENOMIC DNA]</scope>
    <source>
        <strain evidence="1 2">ATCC 23126</strain>
    </source>
</reference>
<accession>A0A7X9RUJ4</accession>
<dbReference type="AlphaFoldDB" id="A0A7X9RUJ4"/>
<keyword evidence="2" id="KW-1185">Reference proteome</keyword>
<evidence type="ECO:0000313" key="1">
    <source>
        <dbReference type="EMBL" id="NME68988.1"/>
    </source>
</evidence>
<gene>
    <name evidence="1" type="ORF">HHU12_13525</name>
</gene>
<dbReference type="RefSeq" id="WP_169657275.1">
    <property type="nucleotide sequence ID" value="NZ_JABANE010000033.1"/>
</dbReference>
<dbReference type="EMBL" id="JABANE010000033">
    <property type="protein sequence ID" value="NME68988.1"/>
    <property type="molecule type" value="Genomic_DNA"/>
</dbReference>
<comment type="caution">
    <text evidence="1">The sequence shown here is derived from an EMBL/GenBank/DDBJ whole genome shotgun (WGS) entry which is preliminary data.</text>
</comment>